<feature type="domain" description="Terpene synthase N-terminal" evidence="4">
    <location>
        <begin position="823"/>
        <end position="888"/>
    </location>
</feature>
<feature type="domain" description="Terpene synthase N-terminal" evidence="4">
    <location>
        <begin position="358"/>
        <end position="517"/>
    </location>
</feature>
<evidence type="ECO:0000259" key="4">
    <source>
        <dbReference type="Pfam" id="PF01397"/>
    </source>
</evidence>
<reference evidence="7" key="1">
    <citation type="journal article" date="2020" name="Nat. Commun.">
        <title>Genome assembly of wild tea tree DASZ reveals pedigree and selection history of tea varieties.</title>
        <authorList>
            <person name="Zhang W."/>
            <person name="Zhang Y."/>
            <person name="Qiu H."/>
            <person name="Guo Y."/>
            <person name="Wan H."/>
            <person name="Zhang X."/>
            <person name="Scossa F."/>
            <person name="Alseekh S."/>
            <person name="Zhang Q."/>
            <person name="Wang P."/>
            <person name="Xu L."/>
            <person name="Schmidt M.H."/>
            <person name="Jia X."/>
            <person name="Li D."/>
            <person name="Zhu A."/>
            <person name="Guo F."/>
            <person name="Chen W."/>
            <person name="Ni D."/>
            <person name="Usadel B."/>
            <person name="Fernie A.R."/>
            <person name="Wen W."/>
        </authorList>
    </citation>
    <scope>NUCLEOTIDE SEQUENCE [LARGE SCALE GENOMIC DNA]</scope>
    <source>
        <strain evidence="7">cv. G240</strain>
    </source>
</reference>
<dbReference type="GO" id="GO:0000287">
    <property type="term" value="F:magnesium ion binding"/>
    <property type="evidence" value="ECO:0007669"/>
    <property type="project" value="InterPro"/>
</dbReference>
<comment type="caution">
    <text evidence="6">The sequence shown here is derived from an EMBL/GenBank/DDBJ whole genome shotgun (WGS) entry which is preliminary data.</text>
</comment>
<dbReference type="InterPro" id="IPR050148">
    <property type="entry name" value="Terpene_synthase-like"/>
</dbReference>
<evidence type="ECO:0000256" key="3">
    <source>
        <dbReference type="ARBA" id="ARBA00022842"/>
    </source>
</evidence>
<keyword evidence="3" id="KW-0460">Magnesium</keyword>
<comment type="cofactor">
    <cofactor evidence="1">
        <name>Mg(2+)</name>
        <dbReference type="ChEBI" id="CHEBI:18420"/>
    </cofactor>
</comment>
<dbReference type="SUPFAM" id="SSF48576">
    <property type="entry name" value="Terpenoid synthases"/>
    <property type="match status" value="1"/>
</dbReference>
<keyword evidence="2" id="KW-0479">Metal-binding</keyword>
<feature type="domain" description="Terpene synthase N-terminal" evidence="4">
    <location>
        <begin position="739"/>
        <end position="808"/>
    </location>
</feature>
<feature type="domain" description="Terpene synthase N-terminal" evidence="4">
    <location>
        <begin position="226"/>
        <end position="325"/>
    </location>
</feature>
<feature type="domain" description="Terpene synthase metal-binding" evidence="5">
    <location>
        <begin position="578"/>
        <end position="673"/>
    </location>
</feature>
<evidence type="ECO:0000313" key="7">
    <source>
        <dbReference type="Proteomes" id="UP000593564"/>
    </source>
</evidence>
<dbReference type="InterPro" id="IPR001906">
    <property type="entry name" value="Terpene_synth_N"/>
</dbReference>
<dbReference type="PANTHER" id="PTHR31225:SF9">
    <property type="entry name" value="TERPENE SYNTHASE 10"/>
    <property type="match status" value="1"/>
</dbReference>
<evidence type="ECO:0000259" key="5">
    <source>
        <dbReference type="Pfam" id="PF03936"/>
    </source>
</evidence>
<dbReference type="Pfam" id="PF19086">
    <property type="entry name" value="Terpene_syn_C_2"/>
    <property type="match status" value="1"/>
</dbReference>
<protein>
    <submittedName>
        <fullName evidence="6">Uncharacterized protein</fullName>
    </submittedName>
</protein>
<dbReference type="GO" id="GO:0010333">
    <property type="term" value="F:terpene synthase activity"/>
    <property type="evidence" value="ECO:0007669"/>
    <property type="project" value="InterPro"/>
</dbReference>
<dbReference type="Pfam" id="PF01397">
    <property type="entry name" value="Terpene_synth"/>
    <property type="match status" value="5"/>
</dbReference>
<dbReference type="InterPro" id="IPR044814">
    <property type="entry name" value="Terpene_cyclase_plant_C1"/>
</dbReference>
<dbReference type="GO" id="GO:0016102">
    <property type="term" value="P:diterpenoid biosynthetic process"/>
    <property type="evidence" value="ECO:0007669"/>
    <property type="project" value="InterPro"/>
</dbReference>
<feature type="domain" description="Terpene synthase N-terminal" evidence="4">
    <location>
        <begin position="68"/>
        <end position="167"/>
    </location>
</feature>
<dbReference type="Proteomes" id="UP000593564">
    <property type="component" value="Unassembled WGS sequence"/>
</dbReference>
<dbReference type="EMBL" id="JACBKZ010000012">
    <property type="protein sequence ID" value="KAF5938055.1"/>
    <property type="molecule type" value="Genomic_DNA"/>
</dbReference>
<dbReference type="InterPro" id="IPR005630">
    <property type="entry name" value="Terpene_synthase_metal-bd"/>
</dbReference>
<dbReference type="PANTHER" id="PTHR31225">
    <property type="entry name" value="OS04G0344100 PROTEIN-RELATED"/>
    <property type="match status" value="1"/>
</dbReference>
<reference evidence="6 7" key="2">
    <citation type="submission" date="2020-07" db="EMBL/GenBank/DDBJ databases">
        <title>Genome assembly of wild tea tree DASZ reveals pedigree and selection history of tea varieties.</title>
        <authorList>
            <person name="Zhang W."/>
        </authorList>
    </citation>
    <scope>NUCLEOTIDE SEQUENCE [LARGE SCALE GENOMIC DNA]</scope>
    <source>
        <strain evidence="7">cv. G240</strain>
        <tissue evidence="6">Leaf</tissue>
    </source>
</reference>
<dbReference type="Gene3D" id="1.10.600.10">
    <property type="entry name" value="Farnesyl Diphosphate Synthase"/>
    <property type="match status" value="2"/>
</dbReference>
<proteinExistence type="predicted"/>
<dbReference type="AlphaFoldDB" id="A0A7J7GCN5"/>
<evidence type="ECO:0000256" key="1">
    <source>
        <dbReference type="ARBA" id="ARBA00001946"/>
    </source>
</evidence>
<dbReference type="Gene3D" id="1.50.10.130">
    <property type="entry name" value="Terpene synthase, N-terminal domain"/>
    <property type="match status" value="5"/>
</dbReference>
<organism evidence="6 7">
    <name type="scientific">Camellia sinensis</name>
    <name type="common">Tea plant</name>
    <name type="synonym">Thea sinensis</name>
    <dbReference type="NCBI Taxonomy" id="4442"/>
    <lineage>
        <taxon>Eukaryota</taxon>
        <taxon>Viridiplantae</taxon>
        <taxon>Streptophyta</taxon>
        <taxon>Embryophyta</taxon>
        <taxon>Tracheophyta</taxon>
        <taxon>Spermatophyta</taxon>
        <taxon>Magnoliopsida</taxon>
        <taxon>eudicotyledons</taxon>
        <taxon>Gunneridae</taxon>
        <taxon>Pentapetalae</taxon>
        <taxon>asterids</taxon>
        <taxon>Ericales</taxon>
        <taxon>Theaceae</taxon>
        <taxon>Camellia</taxon>
    </lineage>
</organism>
<accession>A0A7J7GCN5</accession>
<keyword evidence="7" id="KW-1185">Reference proteome</keyword>
<dbReference type="CDD" id="cd00684">
    <property type="entry name" value="Terpene_cyclase_plant_C1"/>
    <property type="match status" value="1"/>
</dbReference>
<dbReference type="FunFam" id="1.50.10.130:FF:000001">
    <property type="entry name" value="Isoprene synthase, chloroplastic"/>
    <property type="match status" value="1"/>
</dbReference>
<name>A0A7J7GCN5_CAMSI</name>
<dbReference type="InterPro" id="IPR008930">
    <property type="entry name" value="Terpenoid_cyclase/PrenylTrfase"/>
</dbReference>
<dbReference type="InterPro" id="IPR008949">
    <property type="entry name" value="Isoprenoid_synthase_dom_sf"/>
</dbReference>
<dbReference type="InterPro" id="IPR036965">
    <property type="entry name" value="Terpene_synth_N_sf"/>
</dbReference>
<dbReference type="SFLD" id="SFLDG01014">
    <property type="entry name" value="Terpene_Cyclase_Like_1_N-term"/>
    <property type="match status" value="1"/>
</dbReference>
<dbReference type="SUPFAM" id="SSF48239">
    <property type="entry name" value="Terpenoid cyclases/Protein prenyltransferases"/>
    <property type="match status" value="5"/>
</dbReference>
<dbReference type="Pfam" id="PF03936">
    <property type="entry name" value="Terpene_synth_C"/>
    <property type="match status" value="1"/>
</dbReference>
<evidence type="ECO:0000313" key="6">
    <source>
        <dbReference type="EMBL" id="KAF5938055.1"/>
    </source>
</evidence>
<evidence type="ECO:0000256" key="2">
    <source>
        <dbReference type="ARBA" id="ARBA00022723"/>
    </source>
</evidence>
<gene>
    <name evidence="6" type="ORF">HYC85_025561</name>
</gene>
<sequence>MALALLKLVAPTSSLYTSTRLPSQSFASSQSAASIDHGQALCTVRCISLSQTCDQTIVRRTANYKPPIWDYDSLQSLNSKYVGDIYVKVAEKLKEEMKRMLTEVVDPLGGLEMIDDLQRLGVFYHFEDETKRVLDNIRNDDKWKNEDLHSTSLQFRLLRQHGYNIPQAPTSSLYTSTRLPSQSCESSQSAASINHGRALRTVRCISLSQTCDQTIVRRTANYKPPIWGYDSLQSLNSKYVGDIYVKGAEKLKEEVKRMLAEVVDPLGGLEMIDDLQRLGVFYHFEDEIKRVLDNIRNDDKWNNEDLHSTALQFRLLRQHGYDIPQVPTSSLYTSTRIPSQSCASSQSAASIDHGQALRTGDIYVKGAEKLKEEVKRMLAEVVDPLGGLEMIDDLQRLGAFYHFEDEIKRVLDNIRNDDKWNNEDLHSTALQFRLLRQHGYNIPQEVFNSFRDKFGNFKKSLCEDTKGLLSLYEASYLLMEDESILEEARDFTAKHLKEWLKKESIDPNLGMLVSHALELPLHWAMPRMEARWFIDAYERRLDMNAKFLEFAKLDFNILQAIHQEDLKHASRWWESTGWGEKLPFVRDRVVENYLWSLGEAFEPKFQNFRSMETRINILATCVDDVYDAYGTLDELQLFTTAIDRWDVNAVEHLPDYMKICFLGLFNTINEMAYDEVKRGDIPKSIQIYMHETGVSAEDAKEHIIYLISEAWKKINEARVVDSSINGTFVEIVTNMARVSQFMDKFGNFKKSLCEDTKGLLSLYEASYLLMEDESILEEARDFTAKHLKEWLKKESIDPNLGMLVSHALELPLHWAMPRMEARDKFGNFKKSLCEDTKGLLSLYEASYLLMEDESILEEARDFTAKHLKEWLKKESIDPNLGMLVSHALELPLHWAMPRMEARMR</sequence>